<dbReference type="GO" id="GO:0035091">
    <property type="term" value="F:phosphatidylinositol binding"/>
    <property type="evidence" value="ECO:0007669"/>
    <property type="project" value="InterPro"/>
</dbReference>
<keyword evidence="1 3" id="KW-0728">SH3 domain</keyword>
<reference evidence="8" key="1">
    <citation type="journal article" date="2020" name="Stud. Mycol.">
        <title>101 Dothideomycetes genomes: a test case for predicting lifestyles and emergence of pathogens.</title>
        <authorList>
            <person name="Haridas S."/>
            <person name="Albert R."/>
            <person name="Binder M."/>
            <person name="Bloem J."/>
            <person name="Labutti K."/>
            <person name="Salamov A."/>
            <person name="Andreopoulos B."/>
            <person name="Baker S."/>
            <person name="Barry K."/>
            <person name="Bills G."/>
            <person name="Bluhm B."/>
            <person name="Cannon C."/>
            <person name="Castanera R."/>
            <person name="Culley D."/>
            <person name="Daum C."/>
            <person name="Ezra D."/>
            <person name="Gonzalez J."/>
            <person name="Henrissat B."/>
            <person name="Kuo A."/>
            <person name="Liang C."/>
            <person name="Lipzen A."/>
            <person name="Lutzoni F."/>
            <person name="Magnuson J."/>
            <person name="Mondo S."/>
            <person name="Nolan M."/>
            <person name="Ohm R."/>
            <person name="Pangilinan J."/>
            <person name="Park H.-J."/>
            <person name="Ramirez L."/>
            <person name="Alfaro M."/>
            <person name="Sun H."/>
            <person name="Tritt A."/>
            <person name="Yoshinaga Y."/>
            <person name="Zwiers L.-H."/>
            <person name="Turgeon B."/>
            <person name="Goodwin S."/>
            <person name="Spatafora J."/>
            <person name="Crous P."/>
            <person name="Grigoriev I."/>
        </authorList>
    </citation>
    <scope>NUCLEOTIDE SEQUENCE</scope>
    <source>
        <strain evidence="8">CBS 121167</strain>
    </source>
</reference>
<evidence type="ECO:0000259" key="7">
    <source>
        <dbReference type="PROSITE" id="PS51745"/>
    </source>
</evidence>
<dbReference type="SMART" id="SM00326">
    <property type="entry name" value="SH3"/>
    <property type="match status" value="2"/>
</dbReference>
<feature type="compositionally biased region" description="Basic and acidic residues" evidence="4">
    <location>
        <begin position="8"/>
        <end position="17"/>
    </location>
</feature>
<accession>A0A6A6BPQ0</accession>
<gene>
    <name evidence="8" type="ORF">K452DRAFT_137245</name>
</gene>
<feature type="domain" description="PX" evidence="6">
    <location>
        <begin position="290"/>
        <end position="411"/>
    </location>
</feature>
<dbReference type="InterPro" id="IPR035550">
    <property type="entry name" value="Bem1/Scd2_PX"/>
</dbReference>
<name>A0A6A6BPQ0_9PEZI</name>
<dbReference type="SMART" id="SM00312">
    <property type="entry name" value="PX"/>
    <property type="match status" value="1"/>
</dbReference>
<evidence type="ECO:0000256" key="1">
    <source>
        <dbReference type="ARBA" id="ARBA00022443"/>
    </source>
</evidence>
<organism evidence="8 9">
    <name type="scientific">Aplosporella prunicola CBS 121167</name>
    <dbReference type="NCBI Taxonomy" id="1176127"/>
    <lineage>
        <taxon>Eukaryota</taxon>
        <taxon>Fungi</taxon>
        <taxon>Dikarya</taxon>
        <taxon>Ascomycota</taxon>
        <taxon>Pezizomycotina</taxon>
        <taxon>Dothideomycetes</taxon>
        <taxon>Dothideomycetes incertae sedis</taxon>
        <taxon>Botryosphaeriales</taxon>
        <taxon>Aplosporellaceae</taxon>
        <taxon>Aplosporella</taxon>
    </lineage>
</organism>
<dbReference type="PROSITE" id="PS50195">
    <property type="entry name" value="PX"/>
    <property type="match status" value="1"/>
</dbReference>
<evidence type="ECO:0000313" key="8">
    <source>
        <dbReference type="EMBL" id="KAF2145265.1"/>
    </source>
</evidence>
<dbReference type="InterPro" id="IPR036028">
    <property type="entry name" value="SH3-like_dom_sf"/>
</dbReference>
<feature type="domain" description="PB1" evidence="7">
    <location>
        <begin position="516"/>
        <end position="601"/>
    </location>
</feature>
<dbReference type="InterPro" id="IPR001452">
    <property type="entry name" value="SH3_domain"/>
</dbReference>
<dbReference type="SUPFAM" id="SSF64268">
    <property type="entry name" value="PX domain"/>
    <property type="match status" value="1"/>
</dbReference>
<dbReference type="InterPro" id="IPR036871">
    <property type="entry name" value="PX_dom_sf"/>
</dbReference>
<dbReference type="PRINTS" id="PR00499">
    <property type="entry name" value="P67PHOX"/>
</dbReference>
<feature type="compositionally biased region" description="Polar residues" evidence="4">
    <location>
        <begin position="439"/>
        <end position="448"/>
    </location>
</feature>
<dbReference type="InterPro" id="IPR053793">
    <property type="entry name" value="PB1-like"/>
</dbReference>
<dbReference type="Gene3D" id="2.30.30.40">
    <property type="entry name" value="SH3 Domains"/>
    <property type="match status" value="2"/>
</dbReference>
<dbReference type="PROSITE" id="PS51745">
    <property type="entry name" value="PB1"/>
    <property type="match status" value="1"/>
</dbReference>
<dbReference type="GO" id="GO:1902494">
    <property type="term" value="C:catalytic complex"/>
    <property type="evidence" value="ECO:0007669"/>
    <property type="project" value="UniProtKB-ARBA"/>
</dbReference>
<dbReference type="SUPFAM" id="SSF54277">
    <property type="entry name" value="CAD &amp; PB1 domains"/>
    <property type="match status" value="1"/>
</dbReference>
<dbReference type="InterPro" id="IPR035548">
    <property type="entry name" value="Bem1/Scd2_SH3_1"/>
</dbReference>
<dbReference type="PANTHER" id="PTHR15706">
    <property type="entry name" value="SH3 MULTIPLE DOMAIN"/>
    <property type="match status" value="1"/>
</dbReference>
<dbReference type="FunFam" id="2.30.30.40:FF:000093">
    <property type="entry name" value="Protein kinase activator Bem1"/>
    <property type="match status" value="1"/>
</dbReference>
<dbReference type="GO" id="GO:0051130">
    <property type="term" value="P:positive regulation of cellular component organization"/>
    <property type="evidence" value="ECO:0007669"/>
    <property type="project" value="UniProtKB-ARBA"/>
</dbReference>
<evidence type="ECO:0000313" key="9">
    <source>
        <dbReference type="Proteomes" id="UP000799438"/>
    </source>
</evidence>
<dbReference type="Pfam" id="PF00787">
    <property type="entry name" value="PX"/>
    <property type="match status" value="1"/>
</dbReference>
<feature type="region of interest" description="Disordered" evidence="4">
    <location>
        <begin position="415"/>
        <end position="492"/>
    </location>
</feature>
<dbReference type="CDD" id="cd11878">
    <property type="entry name" value="SH3_Bem1p_1"/>
    <property type="match status" value="1"/>
</dbReference>
<feature type="region of interest" description="Disordered" evidence="4">
    <location>
        <begin position="104"/>
        <end position="137"/>
    </location>
</feature>
<dbReference type="AlphaFoldDB" id="A0A6A6BPQ0"/>
<evidence type="ECO:0000259" key="5">
    <source>
        <dbReference type="PROSITE" id="PS50002"/>
    </source>
</evidence>
<keyword evidence="2" id="KW-0677">Repeat</keyword>
<dbReference type="GeneID" id="54292843"/>
<dbReference type="Gene3D" id="3.10.20.90">
    <property type="entry name" value="Phosphatidylinositol 3-kinase Catalytic Subunit, Chain A, domain 1"/>
    <property type="match status" value="1"/>
</dbReference>
<dbReference type="GO" id="GO:0043332">
    <property type="term" value="C:mating projection tip"/>
    <property type="evidence" value="ECO:0007669"/>
    <property type="project" value="TreeGrafter"/>
</dbReference>
<dbReference type="GO" id="GO:0030674">
    <property type="term" value="F:protein-macromolecule adaptor activity"/>
    <property type="evidence" value="ECO:0007669"/>
    <property type="project" value="TreeGrafter"/>
</dbReference>
<feature type="domain" description="SH3" evidence="5">
    <location>
        <begin position="32"/>
        <end position="98"/>
    </location>
</feature>
<feature type="domain" description="SH3" evidence="5">
    <location>
        <begin position="143"/>
        <end position="205"/>
    </location>
</feature>
<dbReference type="GO" id="GO:0005938">
    <property type="term" value="C:cell cortex"/>
    <property type="evidence" value="ECO:0007669"/>
    <property type="project" value="UniProtKB-ARBA"/>
</dbReference>
<dbReference type="Proteomes" id="UP000799438">
    <property type="component" value="Unassembled WGS sequence"/>
</dbReference>
<dbReference type="OrthoDB" id="548867at2759"/>
<dbReference type="InterPro" id="IPR001683">
    <property type="entry name" value="PX_dom"/>
</dbReference>
<dbReference type="Pfam" id="PF00018">
    <property type="entry name" value="SH3_1"/>
    <property type="match status" value="2"/>
</dbReference>
<evidence type="ECO:0000256" key="4">
    <source>
        <dbReference type="SAM" id="MobiDB-lite"/>
    </source>
</evidence>
<dbReference type="CDD" id="cd06890">
    <property type="entry name" value="PX_Bem1p"/>
    <property type="match status" value="1"/>
</dbReference>
<dbReference type="InterPro" id="IPR035549">
    <property type="entry name" value="Bem1/Scd2_SH3_2"/>
</dbReference>
<dbReference type="FunFam" id="3.30.1520.10:FF:000041">
    <property type="entry name" value="Protein kinase activator Bem1"/>
    <property type="match status" value="1"/>
</dbReference>
<evidence type="ECO:0000256" key="3">
    <source>
        <dbReference type="PROSITE-ProRule" id="PRU00192"/>
    </source>
</evidence>
<dbReference type="PANTHER" id="PTHR15706:SF2">
    <property type="entry name" value="SH3 AND PX DOMAIN-CONTAINING PROTEIN 2A"/>
    <property type="match status" value="1"/>
</dbReference>
<sequence>MVRFRRSMKGEKADSKPHHISIPPKDAIAIVPPKKVIKALYDYQAPSPDPASGYLSFSQGDFLHVVGRENDPDWYEACNPLHGSRGLVPVKYFEPVGKTVRDSRGSASELVNLPSAGHDSGYAEPASDPKPVRMSKSSMKGTGAMVYGVVMYDFKAERPDELEAKEGEAIIVIAQSNPEWFVAKPITRLGGPGLIPVSFIEIRDMTTGQAVPDAYEAVQRAGVPRVEEWKKMAAEYKNGSIPLGKLETNSQQSLQQGMERMSIRSGRDSRVHSRSGSVAQPYGYPPEEDGMLLAPVNATVPRYCFADDIFWFIVECQMEDGRYWELQRLYQAFYDLQIALIKEFPAEAGNVEGIERSLPYMPGPVTYVTDNITNGRRVNLDEYIKNLLRLPPHISRCKRVCEFFQPKDGDYEIDPTVTADGYRNSGASQRSATDHSGGASRQSSISNLQHAHSHGQSISHSHHSHSQSQSSYHHARSVSQAQSLRSPAPMLRNNSHMTQASHVSAGSTATGTGVGAHKIKVWFEEDNCVVIRMPATFRFLDLYRKLQERRALEKGEEASDEPLGIEYRDDADGEFYGIRNDEDLAEAVARTPKLVLWVNGQ</sequence>
<evidence type="ECO:0000256" key="2">
    <source>
        <dbReference type="ARBA" id="ARBA00022737"/>
    </source>
</evidence>
<dbReference type="RefSeq" id="XP_033400977.1">
    <property type="nucleotide sequence ID" value="XM_033535349.1"/>
</dbReference>
<dbReference type="GO" id="GO:0000747">
    <property type="term" value="P:conjugation with cellular fusion"/>
    <property type="evidence" value="ECO:0007669"/>
    <property type="project" value="TreeGrafter"/>
</dbReference>
<feature type="region of interest" description="Disordered" evidence="4">
    <location>
        <begin position="1"/>
        <end position="23"/>
    </location>
</feature>
<dbReference type="PROSITE" id="PS50002">
    <property type="entry name" value="SH3"/>
    <property type="match status" value="2"/>
</dbReference>
<dbReference type="SUPFAM" id="SSF50044">
    <property type="entry name" value="SH3-domain"/>
    <property type="match status" value="2"/>
</dbReference>
<dbReference type="InterPro" id="IPR051228">
    <property type="entry name" value="NADPH_Oxidase/PX-Domain"/>
</dbReference>
<dbReference type="CDD" id="cd11879">
    <property type="entry name" value="SH3_Bem1p_2"/>
    <property type="match status" value="1"/>
</dbReference>
<proteinExistence type="predicted"/>
<dbReference type="EMBL" id="ML995478">
    <property type="protein sequence ID" value="KAF2145265.1"/>
    <property type="molecule type" value="Genomic_DNA"/>
</dbReference>
<dbReference type="Gene3D" id="3.30.1520.10">
    <property type="entry name" value="Phox-like domain"/>
    <property type="match status" value="1"/>
</dbReference>
<evidence type="ECO:0000259" key="6">
    <source>
        <dbReference type="PROSITE" id="PS50195"/>
    </source>
</evidence>
<protein>
    <submittedName>
        <fullName evidence="8">Uncharacterized protein</fullName>
    </submittedName>
</protein>
<keyword evidence="9" id="KW-1185">Reference proteome</keyword>